<dbReference type="EMBL" id="VOLT01000004">
    <property type="protein sequence ID" value="TWX68745.1"/>
    <property type="molecule type" value="Genomic_DNA"/>
</dbReference>
<dbReference type="Proteomes" id="UP000321822">
    <property type="component" value="Unassembled WGS sequence"/>
</dbReference>
<evidence type="ECO:0000313" key="1">
    <source>
        <dbReference type="EMBL" id="TWX68745.1"/>
    </source>
</evidence>
<accession>A0A5C6QIC2</accession>
<organism evidence="1 2">
    <name type="scientific">Colwellia demingiae</name>
    <dbReference type="NCBI Taxonomy" id="89401"/>
    <lineage>
        <taxon>Bacteria</taxon>
        <taxon>Pseudomonadati</taxon>
        <taxon>Pseudomonadota</taxon>
        <taxon>Gammaproteobacteria</taxon>
        <taxon>Alteromonadales</taxon>
        <taxon>Colwelliaceae</taxon>
        <taxon>Colwellia</taxon>
    </lineage>
</organism>
<keyword evidence="2" id="KW-1185">Reference proteome</keyword>
<gene>
    <name evidence="1" type="ORF">ESZ36_09735</name>
</gene>
<evidence type="ECO:0000313" key="2">
    <source>
        <dbReference type="Proteomes" id="UP000321822"/>
    </source>
</evidence>
<comment type="caution">
    <text evidence="1">The sequence shown here is derived from an EMBL/GenBank/DDBJ whole genome shotgun (WGS) entry which is preliminary data.</text>
</comment>
<dbReference type="RefSeq" id="WP_146786958.1">
    <property type="nucleotide sequence ID" value="NZ_VOLT01000004.1"/>
</dbReference>
<protein>
    <submittedName>
        <fullName evidence="1">Uncharacterized protein</fullName>
    </submittedName>
</protein>
<proteinExistence type="predicted"/>
<dbReference type="OrthoDB" id="7170694at2"/>
<dbReference type="AlphaFoldDB" id="A0A5C6QIC2"/>
<name>A0A5C6QIC2_9GAMM</name>
<reference evidence="1 2" key="1">
    <citation type="submission" date="2019-07" db="EMBL/GenBank/DDBJ databases">
        <title>Genomes of sea-ice associated Colwellia species.</title>
        <authorList>
            <person name="Bowman J.P."/>
        </authorList>
    </citation>
    <scope>NUCLEOTIDE SEQUENCE [LARGE SCALE GENOMIC DNA]</scope>
    <source>
        <strain evidence="1 2">ACAM 459</strain>
    </source>
</reference>
<sequence length="290" mass="31998">MLSTFFKAKPVIDEESKEWIFDTFLWCIDQLDGDFFKDNSELILPNNSFYPGSASSVEAMADKIFANTLKYAGMTSWPLQLVSADNFSQKPMPQLIFESRLRGEDANVSSKINTHISSDVSSHVSYKVEGEEITPTLAPSTPTIDIAFHSSQLNQPQDLIAYLVQVQAGILVNQNGMLPPGGKEVLPQTIDLVACFMGFGVIFANTAYQFKGGCGSCNNQNLNRQSALPELETVYALALFCVIKGVDIKPVKKALKSHLTKPFRQAHKEISLYLQQTTNPEHTQLIAANG</sequence>